<keyword evidence="5" id="KW-0812">Transmembrane</keyword>
<protein>
    <submittedName>
        <fullName evidence="7 8">Chemotaxis protein</fullName>
    </submittedName>
</protein>
<feature type="transmembrane region" description="Helical" evidence="5">
    <location>
        <begin position="91"/>
        <end position="108"/>
    </location>
</feature>
<dbReference type="STRING" id="1398.AB434_2096"/>
<dbReference type="GO" id="GO:0007165">
    <property type="term" value="P:signal transduction"/>
    <property type="evidence" value="ECO:0007669"/>
    <property type="project" value="UniProtKB-KW"/>
</dbReference>
<dbReference type="SMART" id="SM00283">
    <property type="entry name" value="MA"/>
    <property type="match status" value="1"/>
</dbReference>
<dbReference type="PRINTS" id="PR00260">
    <property type="entry name" value="CHEMTRNSDUCR"/>
</dbReference>
<feature type="transmembrane region" description="Helical" evidence="5">
    <location>
        <begin position="144"/>
        <end position="164"/>
    </location>
</feature>
<dbReference type="Gene3D" id="1.10.287.950">
    <property type="entry name" value="Methyl-accepting chemotaxis protein"/>
    <property type="match status" value="1"/>
</dbReference>
<dbReference type="PROSITE" id="PS50111">
    <property type="entry name" value="CHEMOTAXIS_TRANSDUC_2"/>
    <property type="match status" value="1"/>
</dbReference>
<dbReference type="AlphaFoldDB" id="A0A0C5CRH3"/>
<dbReference type="PANTHER" id="PTHR32089">
    <property type="entry name" value="METHYL-ACCEPTING CHEMOTAXIS PROTEIN MCPB"/>
    <property type="match status" value="1"/>
</dbReference>
<keyword evidence="1 3" id="KW-0807">Transducer</keyword>
<keyword evidence="5" id="KW-1133">Transmembrane helix</keyword>
<evidence type="ECO:0000256" key="2">
    <source>
        <dbReference type="ARBA" id="ARBA00029447"/>
    </source>
</evidence>
<evidence type="ECO:0000313" key="7">
    <source>
        <dbReference type="EMBL" id="AJO24022.1"/>
    </source>
</evidence>
<dbReference type="EMBL" id="CP010525">
    <property type="protein sequence ID" value="AJO24022.1"/>
    <property type="molecule type" value="Genomic_DNA"/>
</dbReference>
<reference evidence="9" key="2">
    <citation type="submission" date="2015-01" db="EMBL/GenBank/DDBJ databases">
        <title>Comparative genome analysis of Bacillus coagulans HM-08, Clostridium butyricum HM-68, Bacillus subtilis HM-66 and Bacillus paralicheniformis BL-09.</title>
        <authorList>
            <person name="Zhang H."/>
        </authorList>
    </citation>
    <scope>NUCLEOTIDE SEQUENCE [LARGE SCALE GENOMIC DNA]</scope>
    <source>
        <strain evidence="9">HM-08</strain>
    </source>
</reference>
<dbReference type="PANTHER" id="PTHR32089:SF112">
    <property type="entry name" value="LYSOZYME-LIKE PROTEIN-RELATED"/>
    <property type="match status" value="1"/>
</dbReference>
<evidence type="ECO:0000256" key="3">
    <source>
        <dbReference type="PROSITE-ProRule" id="PRU00284"/>
    </source>
</evidence>
<dbReference type="InterPro" id="IPR004090">
    <property type="entry name" value="Chemotax_Me-accpt_rcpt"/>
</dbReference>
<dbReference type="PATRIC" id="fig|1398.18.peg.3185"/>
<comment type="similarity">
    <text evidence="2">Belongs to the methyl-accepting chemotaxis (MCP) protein family.</text>
</comment>
<evidence type="ECO:0000313" key="10">
    <source>
        <dbReference type="Proteomes" id="UP000070376"/>
    </source>
</evidence>
<dbReference type="GO" id="GO:0016020">
    <property type="term" value="C:membrane"/>
    <property type="evidence" value="ECO:0007669"/>
    <property type="project" value="InterPro"/>
</dbReference>
<sequence length="500" mass="55447">MDIITQLKADNMRKKSLLMFITLLVALLVVFVTYLYKQEAGMAVLYGVEIVVLLALYFTLGRAMKKFRLFSYASVIISYLFRIYATLFVQNSFSVDILFFFLLAYAALQFENVLFFIGAGLGIAGFLASYLVPAADSGLIHNLVPTALLCYVLTAILLYAMIYLHQNLMDSFLLSIKKTLQTMEDQGSAYRQEMAEILDRVSNVNDNIQTNLHAQNEMKSAVHEISKGSVTQSEQITQIAGHAGDTVQSMEFLTQMSGELTNESLEAQETAKAGEKAVENLTLEISDVVDTIMELNNTFTVLTQKVEETNTFTDSIKQITEQTNLLALNASIEAARAGEAGRGFSIVADEIRRLAETTHETTEKINHNLADLNQSNAAARDKLELSSTQILTTAESSQNVTTYFRKLLKTLNGQVEKFKEFDTLSKKVTEKAHGVEGASSELAAIIQETSASLEEMSATIESLTNDHHTIAETLNEAAAQAEQFRAKTEQMQEKFADQMI</sequence>
<dbReference type="EMBL" id="LRPN01000047">
    <property type="protein sequence ID" value="KWZ82931.1"/>
    <property type="molecule type" value="Genomic_DNA"/>
</dbReference>
<dbReference type="InterPro" id="IPR004089">
    <property type="entry name" value="MCPsignal_dom"/>
</dbReference>
<accession>A0A0C5CRH3</accession>
<dbReference type="Pfam" id="PF00015">
    <property type="entry name" value="MCPsignal"/>
    <property type="match status" value="1"/>
</dbReference>
<feature type="transmembrane region" description="Helical" evidence="5">
    <location>
        <begin position="113"/>
        <end position="132"/>
    </location>
</feature>
<evidence type="ECO:0000313" key="8">
    <source>
        <dbReference type="EMBL" id="KWZ82931.1"/>
    </source>
</evidence>
<gene>
    <name evidence="8" type="ORF">HMPREF3213_01415</name>
    <name evidence="7" type="ORF">SB48_HM08orf05158</name>
</gene>
<evidence type="ECO:0000259" key="6">
    <source>
        <dbReference type="PROSITE" id="PS50111"/>
    </source>
</evidence>
<reference evidence="7" key="1">
    <citation type="submission" date="2015-01" db="EMBL/GenBank/DDBJ databases">
        <title>Comparative genome analysis of Bacillus coagulans HM-08, Clostridium butyricum HM-68, Bacillus subtilis HM-66 and Bacillus licheniformis BL-09.</title>
        <authorList>
            <person name="Zhang H."/>
        </authorList>
    </citation>
    <scope>NUCLEOTIDE SEQUENCE [LARGE SCALE GENOMIC DNA]</scope>
    <source>
        <strain evidence="7">HM-08</strain>
    </source>
</reference>
<dbReference type="GO" id="GO:0006935">
    <property type="term" value="P:chemotaxis"/>
    <property type="evidence" value="ECO:0007669"/>
    <property type="project" value="InterPro"/>
</dbReference>
<evidence type="ECO:0000256" key="5">
    <source>
        <dbReference type="SAM" id="Phobius"/>
    </source>
</evidence>
<dbReference type="GO" id="GO:0004888">
    <property type="term" value="F:transmembrane signaling receptor activity"/>
    <property type="evidence" value="ECO:0007669"/>
    <property type="project" value="InterPro"/>
</dbReference>
<feature type="coiled-coil region" evidence="4">
    <location>
        <begin position="446"/>
        <end position="494"/>
    </location>
</feature>
<evidence type="ECO:0000256" key="4">
    <source>
        <dbReference type="SAM" id="Coils"/>
    </source>
</evidence>
<feature type="domain" description="Methyl-accepting transducer" evidence="6">
    <location>
        <begin position="207"/>
        <end position="457"/>
    </location>
</feature>
<evidence type="ECO:0000256" key="1">
    <source>
        <dbReference type="ARBA" id="ARBA00023224"/>
    </source>
</evidence>
<organism evidence="8 10">
    <name type="scientific">Heyndrickxia coagulans</name>
    <name type="common">Weizmannia coagulans</name>
    <dbReference type="NCBI Taxonomy" id="1398"/>
    <lineage>
        <taxon>Bacteria</taxon>
        <taxon>Bacillati</taxon>
        <taxon>Bacillota</taxon>
        <taxon>Bacilli</taxon>
        <taxon>Bacillales</taxon>
        <taxon>Bacillaceae</taxon>
        <taxon>Heyndrickxia</taxon>
    </lineage>
</organism>
<dbReference type="Proteomes" id="UP000070376">
    <property type="component" value="Unassembled WGS sequence"/>
</dbReference>
<reference evidence="10" key="3">
    <citation type="submission" date="2016-01" db="EMBL/GenBank/DDBJ databases">
        <authorList>
            <person name="Mitreva M."/>
            <person name="Pepin K.H."/>
            <person name="Mihindukulasuriya K.A."/>
            <person name="Fulton R."/>
            <person name="Fronick C."/>
            <person name="O'Laughlin M."/>
            <person name="Miner T."/>
            <person name="Herter B."/>
            <person name="Rosa B.A."/>
            <person name="Cordes M."/>
            <person name="Tomlinson C."/>
            <person name="Wollam A."/>
            <person name="Palsikar V.B."/>
            <person name="Mardis E.R."/>
            <person name="Wilson R.K."/>
        </authorList>
    </citation>
    <scope>NUCLEOTIDE SEQUENCE [LARGE SCALE GENOMIC DNA]</scope>
    <source>
        <strain evidence="10">GED7749B</strain>
    </source>
</reference>
<keyword evidence="9" id="KW-1185">Reference proteome</keyword>
<feature type="transmembrane region" description="Helical" evidence="5">
    <location>
        <begin position="42"/>
        <end position="60"/>
    </location>
</feature>
<reference evidence="8" key="4">
    <citation type="submission" date="2016-01" db="EMBL/GenBank/DDBJ databases">
        <authorList>
            <person name="Oliw E.H."/>
        </authorList>
    </citation>
    <scope>NUCLEOTIDE SEQUENCE [LARGE SCALE GENOMIC DNA]</scope>
    <source>
        <strain evidence="8">GED7749B</strain>
    </source>
</reference>
<proteinExistence type="inferred from homology"/>
<keyword evidence="4" id="KW-0175">Coiled coil</keyword>
<name>A0A0C5CRH3_HEYCO</name>
<feature type="transmembrane region" description="Helical" evidence="5">
    <location>
        <begin position="17"/>
        <end position="36"/>
    </location>
</feature>
<keyword evidence="5" id="KW-0472">Membrane</keyword>
<dbReference type="RefSeq" id="WP_035182261.1">
    <property type="nucleotide sequence ID" value="NZ_CP010525.1"/>
</dbReference>
<evidence type="ECO:0000313" key="9">
    <source>
        <dbReference type="Proteomes" id="UP000032024"/>
    </source>
</evidence>
<dbReference type="Proteomes" id="UP000032024">
    <property type="component" value="Chromosome"/>
</dbReference>
<dbReference type="SUPFAM" id="SSF58104">
    <property type="entry name" value="Methyl-accepting chemotaxis protein (MCP) signaling domain"/>
    <property type="match status" value="1"/>
</dbReference>